<reference evidence="1" key="1">
    <citation type="submission" date="2014-09" db="EMBL/GenBank/DDBJ databases">
        <authorList>
            <person name="Magalhaes I.L.F."/>
            <person name="Oliveira U."/>
            <person name="Santos F.R."/>
            <person name="Vidigal T.H.D.A."/>
            <person name="Brescovit A.D."/>
            <person name="Santos A.J."/>
        </authorList>
    </citation>
    <scope>NUCLEOTIDE SEQUENCE</scope>
    <source>
        <tissue evidence="1">Shoot tissue taken approximately 20 cm above the soil surface</tissue>
    </source>
</reference>
<proteinExistence type="predicted"/>
<name>A0A0A9G7P1_ARUDO</name>
<reference evidence="1" key="2">
    <citation type="journal article" date="2015" name="Data Brief">
        <title>Shoot transcriptome of the giant reed, Arundo donax.</title>
        <authorList>
            <person name="Barrero R.A."/>
            <person name="Guerrero F.D."/>
            <person name="Moolhuijzen P."/>
            <person name="Goolsby J.A."/>
            <person name="Tidwell J."/>
            <person name="Bellgard S.E."/>
            <person name="Bellgard M.I."/>
        </authorList>
    </citation>
    <scope>NUCLEOTIDE SEQUENCE</scope>
    <source>
        <tissue evidence="1">Shoot tissue taken approximately 20 cm above the soil surface</tissue>
    </source>
</reference>
<protein>
    <submittedName>
        <fullName evidence="1">Uncharacterized protein</fullName>
    </submittedName>
</protein>
<accession>A0A0A9G7P1</accession>
<dbReference type="AlphaFoldDB" id="A0A0A9G7P1"/>
<organism evidence="1">
    <name type="scientific">Arundo donax</name>
    <name type="common">Giant reed</name>
    <name type="synonym">Donax arundinaceus</name>
    <dbReference type="NCBI Taxonomy" id="35708"/>
    <lineage>
        <taxon>Eukaryota</taxon>
        <taxon>Viridiplantae</taxon>
        <taxon>Streptophyta</taxon>
        <taxon>Embryophyta</taxon>
        <taxon>Tracheophyta</taxon>
        <taxon>Spermatophyta</taxon>
        <taxon>Magnoliopsida</taxon>
        <taxon>Liliopsida</taxon>
        <taxon>Poales</taxon>
        <taxon>Poaceae</taxon>
        <taxon>PACMAD clade</taxon>
        <taxon>Arundinoideae</taxon>
        <taxon>Arundineae</taxon>
        <taxon>Arundo</taxon>
    </lineage>
</organism>
<evidence type="ECO:0000313" key="1">
    <source>
        <dbReference type="EMBL" id="JAE20512.1"/>
    </source>
</evidence>
<sequence>MILESFGSLMRPQFGVTYAPCYSWWASFLEVLLLPHILKAQRKDHPSSAIHHVYPFQQDVLLPLQLCNQHF</sequence>
<dbReference type="EMBL" id="GBRH01177384">
    <property type="protein sequence ID" value="JAE20512.1"/>
    <property type="molecule type" value="Transcribed_RNA"/>
</dbReference>